<gene>
    <name evidence="1" type="ORF">TI39_contig615g00014</name>
</gene>
<proteinExistence type="predicted"/>
<dbReference type="OrthoDB" id="10565616at2759"/>
<evidence type="ECO:0000313" key="1">
    <source>
        <dbReference type="EMBL" id="KJX96547.1"/>
    </source>
</evidence>
<dbReference type="Proteomes" id="UP000033647">
    <property type="component" value="Unassembled WGS sequence"/>
</dbReference>
<organism evidence="1 2">
    <name type="scientific">Zymoseptoria brevis</name>
    <dbReference type="NCBI Taxonomy" id="1047168"/>
    <lineage>
        <taxon>Eukaryota</taxon>
        <taxon>Fungi</taxon>
        <taxon>Dikarya</taxon>
        <taxon>Ascomycota</taxon>
        <taxon>Pezizomycotina</taxon>
        <taxon>Dothideomycetes</taxon>
        <taxon>Dothideomycetidae</taxon>
        <taxon>Mycosphaerellales</taxon>
        <taxon>Mycosphaerellaceae</taxon>
        <taxon>Zymoseptoria</taxon>
    </lineage>
</organism>
<protein>
    <submittedName>
        <fullName evidence="1">Uncharacterized protein</fullName>
    </submittedName>
</protein>
<dbReference type="EMBL" id="LAFY01000607">
    <property type="protein sequence ID" value="KJX96547.1"/>
    <property type="molecule type" value="Genomic_DNA"/>
</dbReference>
<dbReference type="AlphaFoldDB" id="A0A0F4GHP8"/>
<comment type="caution">
    <text evidence="1">The sequence shown here is derived from an EMBL/GenBank/DDBJ whole genome shotgun (WGS) entry which is preliminary data.</text>
</comment>
<dbReference type="STRING" id="1047168.A0A0F4GHP8"/>
<sequence length="516" mass="54341">MGFSQSVITFESSDVAGALSLDDFLNFDPPTVEEPGDAPLTPQSPFLTSYGFDPGNTNAFGIIATVSYASTGADFFRPDRTPPYAVTPVVTFPIGVPTTTLLDEGIMITVTPTSVVTCAEYNDGLLPEPGSPAATDQITCQIPNTAIAPGIVTVSFLGSTYTIDAFEVEIFTEEYSPLYLFSIASSTRTTSIKTSTSTSFVDASIVASTTVTDTSYLVTAILLSQQSALLLPQPSALPLQLPARLLQAPAGLPRLRAQLPQIPTLLPRIRTLPPRIPILLPRIPKLLPQPPALLPQLLLEPSRPATQAVFILEAYGVPRIPDGSDGATQPDDTFRFAASNTGTLLALLENGQVVDSSGRAASVPTSRGLRKRQESVNGSRIFFAAADDDSFEACDCDISSDNKLSCTCDSLSGLIIGTSGDLLGVLAIGKLDGFKECVPVAVVDPQPSAPGSIPTYPTSGSIPEVQTDGTIPEYLAGGSVPTYATGGLIPAYAADASSPFRSWQFRECLRQEQGLV</sequence>
<accession>A0A0F4GHP8</accession>
<evidence type="ECO:0000313" key="2">
    <source>
        <dbReference type="Proteomes" id="UP000033647"/>
    </source>
</evidence>
<keyword evidence="2" id="KW-1185">Reference proteome</keyword>
<reference evidence="1 2" key="1">
    <citation type="submission" date="2015-03" db="EMBL/GenBank/DDBJ databases">
        <title>RNA-seq based gene annotation and comparative genomics of four Zymoseptoria species reveal species-specific pathogenicity related genes and transposable element activity.</title>
        <authorList>
            <person name="Grandaubert J."/>
            <person name="Bhattacharyya A."/>
            <person name="Stukenbrock E.H."/>
        </authorList>
    </citation>
    <scope>NUCLEOTIDE SEQUENCE [LARGE SCALE GENOMIC DNA]</scope>
    <source>
        <strain evidence="1 2">Zb18110</strain>
    </source>
</reference>
<name>A0A0F4GHP8_9PEZI</name>